<organism evidence="1 2">
    <name type="scientific">Thalassotalea loyana</name>
    <dbReference type="NCBI Taxonomy" id="280483"/>
    <lineage>
        <taxon>Bacteria</taxon>
        <taxon>Pseudomonadati</taxon>
        <taxon>Pseudomonadota</taxon>
        <taxon>Gammaproteobacteria</taxon>
        <taxon>Alteromonadales</taxon>
        <taxon>Colwelliaceae</taxon>
        <taxon>Thalassotalea</taxon>
    </lineage>
</organism>
<evidence type="ECO:0000313" key="1">
    <source>
        <dbReference type="EMBL" id="GLX85563.1"/>
    </source>
</evidence>
<proteinExistence type="predicted"/>
<gene>
    <name evidence="1" type="ORF">tloyanaT_18150</name>
</gene>
<dbReference type="InterPro" id="IPR036514">
    <property type="entry name" value="SGNH_hydro_sf"/>
</dbReference>
<keyword evidence="2" id="KW-1185">Reference proteome</keyword>
<comment type="caution">
    <text evidence="1">The sequence shown here is derived from an EMBL/GenBank/DDBJ whole genome shotgun (WGS) entry which is preliminary data.</text>
</comment>
<accession>A0ABQ6HBS7</accession>
<name>A0ABQ6HBS7_9GAMM</name>
<dbReference type="Gene3D" id="3.40.50.1110">
    <property type="entry name" value="SGNH hydrolase"/>
    <property type="match status" value="1"/>
</dbReference>
<dbReference type="Proteomes" id="UP001157134">
    <property type="component" value="Unassembled WGS sequence"/>
</dbReference>
<dbReference type="RefSeq" id="WP_284297785.1">
    <property type="nucleotide sequence ID" value="NZ_BSSV01000003.1"/>
</dbReference>
<dbReference type="EMBL" id="BSSV01000003">
    <property type="protein sequence ID" value="GLX85563.1"/>
    <property type="molecule type" value="Genomic_DNA"/>
</dbReference>
<sequence>MRLFFQTIAIITLLTSCSGDSTTEQDRNEQSLTGDVTSNLPIPDNRFKDSYQILIFGNSHIINIGSLIETMIKADNPDAQTQVVNQGGGFLDDNTTRSRRLSRIEGQQWSHIILQGQKYSQSGIVEYPTRSAERWIGIAKEHGIMPVLFPEHPRRGNTEEGQRVHEIHTGIAARQKSCVAPIGLAWDRALTIQPGLALHASDGNHASALGRVLTAYVFYEVITGQPADLLPIIESLNVSADLQQLFKQVASETISANEPCGF</sequence>
<evidence type="ECO:0000313" key="2">
    <source>
        <dbReference type="Proteomes" id="UP001157134"/>
    </source>
</evidence>
<dbReference type="PROSITE" id="PS51257">
    <property type="entry name" value="PROKAR_LIPOPROTEIN"/>
    <property type="match status" value="1"/>
</dbReference>
<evidence type="ECO:0008006" key="3">
    <source>
        <dbReference type="Google" id="ProtNLM"/>
    </source>
</evidence>
<protein>
    <recommendedName>
        <fullName evidence="3">SGNH/GDSL hydrolase family protein</fullName>
    </recommendedName>
</protein>
<reference evidence="1 2" key="1">
    <citation type="submission" date="2023-03" db="EMBL/GenBank/DDBJ databases">
        <title>Thalassotalea loyana LMG 22536T draft genome sequence.</title>
        <authorList>
            <person name="Sawabe T."/>
        </authorList>
    </citation>
    <scope>NUCLEOTIDE SEQUENCE [LARGE SCALE GENOMIC DNA]</scope>
    <source>
        <strain evidence="1 2">LMG 22536</strain>
    </source>
</reference>